<organism evidence="1 2">
    <name type="scientific">Leptospira idonii</name>
    <dbReference type="NCBI Taxonomy" id="1193500"/>
    <lineage>
        <taxon>Bacteria</taxon>
        <taxon>Pseudomonadati</taxon>
        <taxon>Spirochaetota</taxon>
        <taxon>Spirochaetia</taxon>
        <taxon>Leptospirales</taxon>
        <taxon>Leptospiraceae</taxon>
        <taxon>Leptospira</taxon>
    </lineage>
</organism>
<keyword evidence="2" id="KW-1185">Reference proteome</keyword>
<reference evidence="1" key="1">
    <citation type="journal article" date="2019" name="PLoS Negl. Trop. Dis.">
        <title>Revisiting the worldwide diversity of Leptospira species in the environment.</title>
        <authorList>
            <person name="Vincent A.T."/>
            <person name="Schiettekatte O."/>
            <person name="Bourhy P."/>
            <person name="Veyrier F.J."/>
            <person name="Picardeau M."/>
        </authorList>
    </citation>
    <scope>NUCLEOTIDE SEQUENCE [LARGE SCALE GENOMIC DNA]</scope>
    <source>
        <strain evidence="1">201300427</strain>
    </source>
</reference>
<sequence length="378" mass="43634">MKELKSFLLDKRLIFALVILLFVEVLLQSGIYKPMLKKNSYASNVNRVTDHVLKNRDVLNPDILIVGTSVAFEGISVRILNEELKAKGWKAQSIAIRGSELVVQHRILEKYLDQFPNVKYVLHILEPGMAWVDRTEAIDPTLAMLSELGNFRAIPLIGEFEYEPKPNNYFFLALKSIAYRKDLADLFINFNERLKAIARKNKNPNLNPWDYENDNIESMGPYHITSLENCLEITKFDSSFPIPAESNFDHRRMIHETCGVASTVPKDPKDTEDTKRYFRRLKKMYSLIGERKIHIIDIFAPYSTAIREFNSKERMLVWEKGLTEALSPYQTLDQIDLQDSLGTDNGEYCFDLIHLNKAGMEKFTYILSNALENRLGTK</sequence>
<dbReference type="AlphaFoldDB" id="A0A4V3JY35"/>
<proteinExistence type="predicted"/>
<evidence type="ECO:0008006" key="3">
    <source>
        <dbReference type="Google" id="ProtNLM"/>
    </source>
</evidence>
<comment type="caution">
    <text evidence="1">The sequence shown here is derived from an EMBL/GenBank/DDBJ whole genome shotgun (WGS) entry which is preliminary data.</text>
</comment>
<protein>
    <recommendedName>
        <fullName evidence="3">SGNH/GDSL hydrolase family protein</fullName>
    </recommendedName>
</protein>
<dbReference type="OrthoDB" id="315128at2"/>
<evidence type="ECO:0000313" key="2">
    <source>
        <dbReference type="Proteomes" id="UP000298058"/>
    </source>
</evidence>
<dbReference type="SUPFAM" id="SSF52266">
    <property type="entry name" value="SGNH hydrolase"/>
    <property type="match status" value="1"/>
</dbReference>
<dbReference type="RefSeq" id="WP_135760062.1">
    <property type="nucleotide sequence ID" value="NZ_RQHW01000028.1"/>
</dbReference>
<dbReference type="EMBL" id="RQHW01000028">
    <property type="protein sequence ID" value="TGN19746.1"/>
    <property type="molecule type" value="Genomic_DNA"/>
</dbReference>
<dbReference type="Proteomes" id="UP000298058">
    <property type="component" value="Unassembled WGS sequence"/>
</dbReference>
<name>A0A4V3JY35_9LEPT</name>
<gene>
    <name evidence="1" type="ORF">EHS15_08200</name>
</gene>
<evidence type="ECO:0000313" key="1">
    <source>
        <dbReference type="EMBL" id="TGN19746.1"/>
    </source>
</evidence>
<accession>A0A4V3JY35</accession>